<feature type="signal peptide" evidence="10">
    <location>
        <begin position="1"/>
        <end position="21"/>
    </location>
</feature>
<evidence type="ECO:0000313" key="11">
    <source>
        <dbReference type="EMBL" id="PKI40897.1"/>
    </source>
</evidence>
<dbReference type="Pfam" id="PF00295">
    <property type="entry name" value="Glyco_hydro_28"/>
    <property type="match status" value="1"/>
</dbReference>
<evidence type="ECO:0000256" key="10">
    <source>
        <dbReference type="SAM" id="SignalP"/>
    </source>
</evidence>
<evidence type="ECO:0000256" key="7">
    <source>
        <dbReference type="ARBA" id="ARBA00023316"/>
    </source>
</evidence>
<dbReference type="SUPFAM" id="SSF51126">
    <property type="entry name" value="Pectin lyase-like"/>
    <property type="match status" value="1"/>
</dbReference>
<dbReference type="InterPro" id="IPR000743">
    <property type="entry name" value="Glyco_hydro_28"/>
</dbReference>
<evidence type="ECO:0000256" key="9">
    <source>
        <dbReference type="RuleBase" id="RU361169"/>
    </source>
</evidence>
<name>A0A2I0IA70_PUNGR</name>
<feature type="active site" evidence="8">
    <location>
        <position position="240"/>
    </location>
</feature>
<organism evidence="11 12">
    <name type="scientific">Punica granatum</name>
    <name type="common">Pomegranate</name>
    <dbReference type="NCBI Taxonomy" id="22663"/>
    <lineage>
        <taxon>Eukaryota</taxon>
        <taxon>Viridiplantae</taxon>
        <taxon>Streptophyta</taxon>
        <taxon>Embryophyta</taxon>
        <taxon>Tracheophyta</taxon>
        <taxon>Spermatophyta</taxon>
        <taxon>Magnoliopsida</taxon>
        <taxon>eudicotyledons</taxon>
        <taxon>Gunneridae</taxon>
        <taxon>Pentapetalae</taxon>
        <taxon>rosids</taxon>
        <taxon>malvids</taxon>
        <taxon>Myrtales</taxon>
        <taxon>Lythraceae</taxon>
        <taxon>Punica</taxon>
    </lineage>
</organism>
<comment type="caution">
    <text evidence="11">The sequence shown here is derived from an EMBL/GenBank/DDBJ whole genome shotgun (WGS) entry which is preliminary data.</text>
</comment>
<keyword evidence="12" id="KW-1185">Reference proteome</keyword>
<dbReference type="InterPro" id="IPR006626">
    <property type="entry name" value="PbH1"/>
</dbReference>
<keyword evidence="5 9" id="KW-0378">Hydrolase</keyword>
<keyword evidence="10" id="KW-0732">Signal</keyword>
<keyword evidence="4" id="KW-0964">Secreted</keyword>
<evidence type="ECO:0000313" key="12">
    <source>
        <dbReference type="Proteomes" id="UP000233551"/>
    </source>
</evidence>
<evidence type="ECO:0000256" key="5">
    <source>
        <dbReference type="ARBA" id="ARBA00022801"/>
    </source>
</evidence>
<dbReference type="PANTHER" id="PTHR31375">
    <property type="match status" value="1"/>
</dbReference>
<evidence type="ECO:0008006" key="13">
    <source>
        <dbReference type="Google" id="ProtNLM"/>
    </source>
</evidence>
<accession>A0A2I0IA70</accession>
<dbReference type="GO" id="GO:0071555">
    <property type="term" value="P:cell wall organization"/>
    <property type="evidence" value="ECO:0007669"/>
    <property type="project" value="UniProtKB-KW"/>
</dbReference>
<dbReference type="AlphaFoldDB" id="A0A2I0IA70"/>
<dbReference type="PROSITE" id="PS00502">
    <property type="entry name" value="POLYGALACTURONASE"/>
    <property type="match status" value="1"/>
</dbReference>
<dbReference type="InterPro" id="IPR011050">
    <property type="entry name" value="Pectin_lyase_fold/virulence"/>
</dbReference>
<evidence type="ECO:0000256" key="4">
    <source>
        <dbReference type="ARBA" id="ARBA00022525"/>
    </source>
</evidence>
<dbReference type="Gene3D" id="2.160.20.10">
    <property type="entry name" value="Single-stranded right-handed beta-helix, Pectin lyase-like"/>
    <property type="match status" value="1"/>
</dbReference>
<proteinExistence type="inferred from homology"/>
<dbReference type="SMART" id="SM00710">
    <property type="entry name" value="PbH1"/>
    <property type="match status" value="4"/>
</dbReference>
<dbReference type="GO" id="GO:0004650">
    <property type="term" value="F:polygalacturonase activity"/>
    <property type="evidence" value="ECO:0007669"/>
    <property type="project" value="InterPro"/>
</dbReference>
<keyword evidence="3" id="KW-0134">Cell wall</keyword>
<dbReference type="GO" id="GO:0005975">
    <property type="term" value="P:carbohydrate metabolic process"/>
    <property type="evidence" value="ECO:0007669"/>
    <property type="project" value="InterPro"/>
</dbReference>
<keyword evidence="7" id="KW-0961">Cell wall biogenesis/degradation</keyword>
<reference evidence="11 12" key="1">
    <citation type="submission" date="2017-11" db="EMBL/GenBank/DDBJ databases">
        <title>De-novo sequencing of pomegranate (Punica granatum L.) genome.</title>
        <authorList>
            <person name="Akparov Z."/>
            <person name="Amiraslanov A."/>
            <person name="Hajiyeva S."/>
            <person name="Abbasov M."/>
            <person name="Kaur K."/>
            <person name="Hamwieh A."/>
            <person name="Solovyev V."/>
            <person name="Salamov A."/>
            <person name="Braich B."/>
            <person name="Kosarev P."/>
            <person name="Mahmoud A."/>
            <person name="Hajiyev E."/>
            <person name="Babayeva S."/>
            <person name="Izzatullayeva V."/>
            <person name="Mammadov A."/>
            <person name="Mammadov A."/>
            <person name="Sharifova S."/>
            <person name="Ojaghi J."/>
            <person name="Eynullazada K."/>
            <person name="Bayramov B."/>
            <person name="Abdulazimova A."/>
            <person name="Shahmuradov I."/>
        </authorList>
    </citation>
    <scope>NUCLEOTIDE SEQUENCE [LARGE SCALE GENOMIC DNA]</scope>
    <source>
        <strain evidence="12">cv. AG2017</strain>
        <tissue evidence="11">Leaf</tissue>
    </source>
</reference>
<dbReference type="STRING" id="22663.A0A2I0IA70"/>
<evidence type="ECO:0000256" key="1">
    <source>
        <dbReference type="ARBA" id="ARBA00004191"/>
    </source>
</evidence>
<dbReference type="InterPro" id="IPR012334">
    <property type="entry name" value="Pectin_lyas_fold"/>
</dbReference>
<comment type="subcellular location">
    <subcellularLocation>
        <location evidence="1">Secreted</location>
        <location evidence="1">Cell wall</location>
    </subcellularLocation>
</comment>
<evidence type="ECO:0000256" key="2">
    <source>
        <dbReference type="ARBA" id="ARBA00008834"/>
    </source>
</evidence>
<sequence>MDTFMILQLVLCIAIVQVAQAQDFNVLNYGARGDGITDDSKAFSNAWKAACGSASGSPTLQIPQGMKFLLKPITFKGPCKSSTIHVQLFGSIIAPSNPSAWAGFDRSKWLMFEYVNGLILDGNGRIDGQGSAWWQLCGKKRCTRPTALVFHATNNLKVDGLTHLNSQRNHISINGADTVVLSNLHISAPEESHNTDGIDISNSKNIQISHSNISTGDDCVAINGGSSFINISDMTCGPGHGISVGSLGKAGAFETVEDVHVQHCTFIGTTNGARIKTWQGGSGYARRISFKDITLVAAQHPILISQFYTDFTESSRLNRTITTNDLKVSEITFARFHGTSATPSAITFQCSSQGGGCTGLRLDHIHITSSTGGKTFANCSSAHGSYHDNYEGEVANTEQETSVMGITRSGRVYQGPEPADKGKAPATSFSVVPEAAPLPTKKVTEQEAKAFIKVIKASEYKVLIATQVPKETALDRIEETVNSIFSNHISFVEDELPSEGKLITVNGEEDYAIYKETAVPYTSIREVQNLPFHSFDIVSVIRDYGEVSPSRADCMIGKVLLKNDYVPGTRLGAHAHIILRPIKMEEYRNRRGLSFRPSCHEIVQARRGKHLHRLVAHYGKLSRGIPIPPLSQFFLAPPQVMGGTSDSPSTELDDFSSDTAKAFFALPAIYAVTEKTSSRVHIRPVREEEELTNWTLVSLYSAMVANV</sequence>
<dbReference type="EMBL" id="PGOL01003469">
    <property type="protein sequence ID" value="PKI40897.1"/>
    <property type="molecule type" value="Genomic_DNA"/>
</dbReference>
<evidence type="ECO:0000256" key="3">
    <source>
        <dbReference type="ARBA" id="ARBA00022512"/>
    </source>
</evidence>
<dbReference type="Proteomes" id="UP000233551">
    <property type="component" value="Unassembled WGS sequence"/>
</dbReference>
<protein>
    <recommendedName>
        <fullName evidence="13">Polygalacturonase At3g15720</fullName>
    </recommendedName>
</protein>
<feature type="chain" id="PRO_5014132022" description="Polygalacturonase At3g15720" evidence="10">
    <location>
        <begin position="22"/>
        <end position="707"/>
    </location>
</feature>
<comment type="similarity">
    <text evidence="2 9">Belongs to the glycosyl hydrolase 28 family.</text>
</comment>
<evidence type="ECO:0000256" key="6">
    <source>
        <dbReference type="ARBA" id="ARBA00023295"/>
    </source>
</evidence>
<keyword evidence="6 9" id="KW-0326">Glycosidase</keyword>
<gene>
    <name evidence="11" type="ORF">CRG98_038738</name>
</gene>
<evidence type="ECO:0000256" key="8">
    <source>
        <dbReference type="PROSITE-ProRule" id="PRU10052"/>
    </source>
</evidence>